<dbReference type="Proteomes" id="UP000216998">
    <property type="component" value="Unassembled WGS sequence"/>
</dbReference>
<dbReference type="SMART" id="SM00530">
    <property type="entry name" value="HTH_XRE"/>
    <property type="match status" value="1"/>
</dbReference>
<comment type="caution">
    <text evidence="3">The sequence shown here is derived from an EMBL/GenBank/DDBJ whole genome shotgun (WGS) entry which is preliminary data.</text>
</comment>
<dbReference type="RefSeq" id="WP_094458189.1">
    <property type="nucleotide sequence ID" value="NZ_NOXU01000032.1"/>
</dbReference>
<dbReference type="AlphaFoldDB" id="A0A255YQL6"/>
<gene>
    <name evidence="3" type="ORF">CHU95_20390</name>
</gene>
<evidence type="ECO:0000256" key="1">
    <source>
        <dbReference type="SAM" id="MobiDB-lite"/>
    </source>
</evidence>
<accession>A0A255YQL6</accession>
<feature type="domain" description="HTH cro/C1-type" evidence="2">
    <location>
        <begin position="24"/>
        <end position="79"/>
    </location>
</feature>
<protein>
    <submittedName>
        <fullName evidence="3">Transcriptional regulator</fullName>
    </submittedName>
</protein>
<dbReference type="CDD" id="cd00093">
    <property type="entry name" value="HTH_XRE"/>
    <property type="match status" value="1"/>
</dbReference>
<dbReference type="Gene3D" id="1.10.260.40">
    <property type="entry name" value="lambda repressor-like DNA-binding domains"/>
    <property type="match status" value="1"/>
</dbReference>
<name>A0A255YQL6_9PROT</name>
<evidence type="ECO:0000313" key="4">
    <source>
        <dbReference type="Proteomes" id="UP000216998"/>
    </source>
</evidence>
<reference evidence="3 4" key="1">
    <citation type="submission" date="2017-07" db="EMBL/GenBank/DDBJ databases">
        <title>Niveispirillum cyanobacteriorum sp. nov., isolated from cyanobacterial aggregates in a eutrophic lake.</title>
        <authorList>
            <person name="Cai H."/>
        </authorList>
    </citation>
    <scope>NUCLEOTIDE SEQUENCE [LARGE SCALE GENOMIC DNA]</scope>
    <source>
        <strain evidence="4">TH1-14</strain>
    </source>
</reference>
<proteinExistence type="predicted"/>
<dbReference type="InterPro" id="IPR010982">
    <property type="entry name" value="Lambda_DNA-bd_dom_sf"/>
</dbReference>
<dbReference type="SUPFAM" id="SSF47413">
    <property type="entry name" value="lambda repressor-like DNA-binding domains"/>
    <property type="match status" value="1"/>
</dbReference>
<evidence type="ECO:0000259" key="2">
    <source>
        <dbReference type="PROSITE" id="PS50943"/>
    </source>
</evidence>
<dbReference type="InterPro" id="IPR001387">
    <property type="entry name" value="Cro/C1-type_HTH"/>
</dbReference>
<dbReference type="PROSITE" id="PS50943">
    <property type="entry name" value="HTH_CROC1"/>
    <property type="match status" value="1"/>
</dbReference>
<dbReference type="OrthoDB" id="5462911at2"/>
<keyword evidence="4" id="KW-1185">Reference proteome</keyword>
<feature type="region of interest" description="Disordered" evidence="1">
    <location>
        <begin position="98"/>
        <end position="121"/>
    </location>
</feature>
<dbReference type="Pfam" id="PF01381">
    <property type="entry name" value="HTH_3"/>
    <property type="match status" value="1"/>
</dbReference>
<evidence type="ECO:0000313" key="3">
    <source>
        <dbReference type="EMBL" id="OYQ31507.1"/>
    </source>
</evidence>
<dbReference type="EMBL" id="NOXU01000032">
    <property type="protein sequence ID" value="OYQ31507.1"/>
    <property type="molecule type" value="Genomic_DNA"/>
</dbReference>
<dbReference type="GO" id="GO:0003677">
    <property type="term" value="F:DNA binding"/>
    <property type="evidence" value="ECO:0007669"/>
    <property type="project" value="InterPro"/>
</dbReference>
<organism evidence="3 4">
    <name type="scientific">Niveispirillum lacus</name>
    <dbReference type="NCBI Taxonomy" id="1981099"/>
    <lineage>
        <taxon>Bacteria</taxon>
        <taxon>Pseudomonadati</taxon>
        <taxon>Pseudomonadota</taxon>
        <taxon>Alphaproteobacteria</taxon>
        <taxon>Rhodospirillales</taxon>
        <taxon>Azospirillaceae</taxon>
        <taxon>Niveispirillum</taxon>
    </lineage>
</organism>
<sequence>MYSHPQHGGGEEVKELRRQAGAWLKNRRTEVGLTQRALAEAVGLEYYTMVSMIEAGRGRIPPDSYLAWAAALQMQPAEFVRTLMQFYDPITHSILFGDAGTTSPSGSAGGGEQAAPKFRVV</sequence>